<dbReference type="GO" id="GO:0005509">
    <property type="term" value="F:calcium ion binding"/>
    <property type="evidence" value="ECO:0007669"/>
    <property type="project" value="UniProtKB-UniRule"/>
</dbReference>
<feature type="domain" description="Cadherin" evidence="9">
    <location>
        <begin position="80"/>
        <end position="153"/>
    </location>
</feature>
<keyword evidence="3" id="KW-0677">Repeat</keyword>
<evidence type="ECO:0000256" key="7">
    <source>
        <dbReference type="PROSITE-ProRule" id="PRU00043"/>
    </source>
</evidence>
<dbReference type="PANTHER" id="PTHR24026:SF93">
    <property type="entry name" value="CADHERIN-99C"/>
    <property type="match status" value="1"/>
</dbReference>
<dbReference type="InterPro" id="IPR002126">
    <property type="entry name" value="Cadherin-like_dom"/>
</dbReference>
<gene>
    <name evidence="10" type="primary">jg1193</name>
    <name evidence="10" type="ORF">PAEG_LOCUS4772</name>
</gene>
<dbReference type="CDD" id="cd11304">
    <property type="entry name" value="Cadherin_repeat"/>
    <property type="match status" value="1"/>
</dbReference>
<name>A0A8S4QQ25_9NEOP</name>
<proteinExistence type="predicted"/>
<keyword evidence="2" id="KW-0812">Transmembrane</keyword>
<dbReference type="PROSITE" id="PS00232">
    <property type="entry name" value="CADHERIN_1"/>
    <property type="match status" value="1"/>
</dbReference>
<dbReference type="PROSITE" id="PS50268">
    <property type="entry name" value="CADHERIN_2"/>
    <property type="match status" value="2"/>
</dbReference>
<dbReference type="GO" id="GO:0007156">
    <property type="term" value="P:homophilic cell adhesion via plasma membrane adhesion molecules"/>
    <property type="evidence" value="ECO:0007669"/>
    <property type="project" value="InterPro"/>
</dbReference>
<dbReference type="OrthoDB" id="10029135at2759"/>
<dbReference type="AlphaFoldDB" id="A0A8S4QQ25"/>
<evidence type="ECO:0000256" key="5">
    <source>
        <dbReference type="ARBA" id="ARBA00022989"/>
    </source>
</evidence>
<feature type="domain" description="Cadherin" evidence="9">
    <location>
        <begin position="1"/>
        <end position="79"/>
    </location>
</feature>
<evidence type="ECO:0000256" key="1">
    <source>
        <dbReference type="ARBA" id="ARBA00004370"/>
    </source>
</evidence>
<reference evidence="10" key="1">
    <citation type="submission" date="2022-03" db="EMBL/GenBank/DDBJ databases">
        <authorList>
            <person name="Lindestad O."/>
        </authorList>
    </citation>
    <scope>NUCLEOTIDE SEQUENCE</scope>
</reference>
<feature type="non-terminal residue" evidence="10">
    <location>
        <position position="1"/>
    </location>
</feature>
<protein>
    <submittedName>
        <fullName evidence="10">Jg1193 protein</fullName>
    </submittedName>
</protein>
<dbReference type="SMART" id="SM00112">
    <property type="entry name" value="CA"/>
    <property type="match status" value="1"/>
</dbReference>
<dbReference type="GO" id="GO:0005886">
    <property type="term" value="C:plasma membrane"/>
    <property type="evidence" value="ECO:0007669"/>
    <property type="project" value="InterPro"/>
</dbReference>
<dbReference type="PRINTS" id="PR00205">
    <property type="entry name" value="CADHERIN"/>
</dbReference>
<dbReference type="InterPro" id="IPR015919">
    <property type="entry name" value="Cadherin-like_sf"/>
</dbReference>
<feature type="region of interest" description="Disordered" evidence="8">
    <location>
        <begin position="149"/>
        <end position="172"/>
    </location>
</feature>
<dbReference type="PANTHER" id="PTHR24026">
    <property type="entry name" value="FAT ATYPICAL CADHERIN-RELATED"/>
    <property type="match status" value="1"/>
</dbReference>
<dbReference type="Proteomes" id="UP000838756">
    <property type="component" value="Unassembled WGS sequence"/>
</dbReference>
<organism evidence="10 11">
    <name type="scientific">Pararge aegeria aegeria</name>
    <dbReference type="NCBI Taxonomy" id="348720"/>
    <lineage>
        <taxon>Eukaryota</taxon>
        <taxon>Metazoa</taxon>
        <taxon>Ecdysozoa</taxon>
        <taxon>Arthropoda</taxon>
        <taxon>Hexapoda</taxon>
        <taxon>Insecta</taxon>
        <taxon>Pterygota</taxon>
        <taxon>Neoptera</taxon>
        <taxon>Endopterygota</taxon>
        <taxon>Lepidoptera</taxon>
        <taxon>Glossata</taxon>
        <taxon>Ditrysia</taxon>
        <taxon>Papilionoidea</taxon>
        <taxon>Nymphalidae</taxon>
        <taxon>Satyrinae</taxon>
        <taxon>Satyrini</taxon>
        <taxon>Parargina</taxon>
        <taxon>Pararge</taxon>
    </lineage>
</organism>
<dbReference type="EMBL" id="CAKXAJ010016989">
    <property type="protein sequence ID" value="CAH2216815.1"/>
    <property type="molecule type" value="Genomic_DNA"/>
</dbReference>
<dbReference type="SUPFAM" id="SSF49313">
    <property type="entry name" value="Cadherin-like"/>
    <property type="match status" value="2"/>
</dbReference>
<evidence type="ECO:0000256" key="3">
    <source>
        <dbReference type="ARBA" id="ARBA00022737"/>
    </source>
</evidence>
<evidence type="ECO:0000256" key="4">
    <source>
        <dbReference type="ARBA" id="ARBA00022837"/>
    </source>
</evidence>
<sequence>AEDPDTMPEVTYTIIKGDTDLFSIDRKSGLIRTLQPLDREISARHELVVGTEENNEPGSGATTTVEVLVDDKNDNAPIFTSAVRPVTIEDTSSIGSLVETVVAADADATAPNNRIRYALAGRGKASKYFHVEPDTGAVKVRDDLRKETDSEYTNQIEEKKTVKYQQRNNTEA</sequence>
<evidence type="ECO:0000256" key="8">
    <source>
        <dbReference type="SAM" id="MobiDB-lite"/>
    </source>
</evidence>
<evidence type="ECO:0000256" key="2">
    <source>
        <dbReference type="ARBA" id="ARBA00022692"/>
    </source>
</evidence>
<keyword evidence="4 7" id="KW-0106">Calcium</keyword>
<evidence type="ECO:0000256" key="6">
    <source>
        <dbReference type="ARBA" id="ARBA00023136"/>
    </source>
</evidence>
<accession>A0A8S4QQ25</accession>
<evidence type="ECO:0000259" key="9">
    <source>
        <dbReference type="PROSITE" id="PS50268"/>
    </source>
</evidence>
<keyword evidence="5" id="KW-1133">Transmembrane helix</keyword>
<evidence type="ECO:0000313" key="11">
    <source>
        <dbReference type="Proteomes" id="UP000838756"/>
    </source>
</evidence>
<comment type="subcellular location">
    <subcellularLocation>
        <location evidence="1">Membrane</location>
    </subcellularLocation>
</comment>
<dbReference type="InterPro" id="IPR020894">
    <property type="entry name" value="Cadherin_CS"/>
</dbReference>
<comment type="caution">
    <text evidence="10">The sequence shown here is derived from an EMBL/GenBank/DDBJ whole genome shotgun (WGS) entry which is preliminary data.</text>
</comment>
<feature type="compositionally biased region" description="Polar residues" evidence="8">
    <location>
        <begin position="163"/>
        <end position="172"/>
    </location>
</feature>
<dbReference type="Gene3D" id="2.60.40.60">
    <property type="entry name" value="Cadherins"/>
    <property type="match status" value="2"/>
</dbReference>
<evidence type="ECO:0000313" key="10">
    <source>
        <dbReference type="EMBL" id="CAH2216815.1"/>
    </source>
</evidence>
<dbReference type="Pfam" id="PF00028">
    <property type="entry name" value="Cadherin"/>
    <property type="match status" value="2"/>
</dbReference>
<keyword evidence="6" id="KW-0472">Membrane</keyword>
<keyword evidence="11" id="KW-1185">Reference proteome</keyword>